<evidence type="ECO:0000313" key="2">
    <source>
        <dbReference type="EMBL" id="PTB52440.1"/>
    </source>
</evidence>
<sequence length="191" mass="21493">MGYGALPRFFSTYYCVLYEQLAASSLPGSRQKAEENKGVPSEQRRERPERKRQPEASQPSSNPSTLTTSPKTNRRKTRVRGERARRRNSDRHYHSVIYSSLTRYKEERVCTSAQPFGLKGGSQFGCCICRRACYPTPISLLIQVMFKGRIVSWLDGAALKLTDGLGPLEKGTKRGVITELLLVVCSSKLMI</sequence>
<name>A0A2T4A5U2_TRIHA</name>
<evidence type="ECO:0000256" key="1">
    <source>
        <dbReference type="SAM" id="MobiDB-lite"/>
    </source>
</evidence>
<feature type="compositionally biased region" description="Low complexity" evidence="1">
    <location>
        <begin position="55"/>
        <end position="70"/>
    </location>
</feature>
<proteinExistence type="predicted"/>
<feature type="region of interest" description="Disordered" evidence="1">
    <location>
        <begin position="25"/>
        <end position="89"/>
    </location>
</feature>
<keyword evidence="3" id="KW-1185">Reference proteome</keyword>
<dbReference type="AlphaFoldDB" id="A0A2T4A5U2"/>
<dbReference type="RefSeq" id="XP_024772117.1">
    <property type="nucleotide sequence ID" value="XM_024913533.1"/>
</dbReference>
<feature type="compositionally biased region" description="Basic and acidic residues" evidence="1">
    <location>
        <begin position="31"/>
        <end position="54"/>
    </location>
</feature>
<evidence type="ECO:0000313" key="3">
    <source>
        <dbReference type="Proteomes" id="UP000241690"/>
    </source>
</evidence>
<dbReference type="Proteomes" id="UP000241690">
    <property type="component" value="Unassembled WGS sequence"/>
</dbReference>
<dbReference type="GeneID" id="36622095"/>
<feature type="compositionally biased region" description="Basic residues" evidence="1">
    <location>
        <begin position="72"/>
        <end position="89"/>
    </location>
</feature>
<protein>
    <submittedName>
        <fullName evidence="2">Uncharacterized protein</fullName>
    </submittedName>
</protein>
<reference evidence="2 3" key="1">
    <citation type="submission" date="2016-07" db="EMBL/GenBank/DDBJ databases">
        <title>Multiple horizontal gene transfer events from other fungi enriched the ability of initially mycotrophic Trichoderma (Ascomycota) to feed on dead plant biomass.</title>
        <authorList>
            <consortium name="DOE Joint Genome Institute"/>
            <person name="Aerts A."/>
            <person name="Atanasova L."/>
            <person name="Chenthamara K."/>
            <person name="Zhang J."/>
            <person name="Grujic M."/>
            <person name="Henrissat B."/>
            <person name="Kuo A."/>
            <person name="Salamov A."/>
            <person name="Lipzen A."/>
            <person name="Labutti K."/>
            <person name="Barry K."/>
            <person name="Miao Y."/>
            <person name="Rahimi M.J."/>
            <person name="Shen Q."/>
            <person name="Grigoriev I.V."/>
            <person name="Kubicek C.P."/>
            <person name="Druzhinina I.S."/>
        </authorList>
    </citation>
    <scope>NUCLEOTIDE SEQUENCE [LARGE SCALE GENOMIC DNA]</scope>
    <source>
        <strain evidence="2 3">CBS 226.95</strain>
    </source>
</reference>
<organism evidence="2 3">
    <name type="scientific">Trichoderma harzianum CBS 226.95</name>
    <dbReference type="NCBI Taxonomy" id="983964"/>
    <lineage>
        <taxon>Eukaryota</taxon>
        <taxon>Fungi</taxon>
        <taxon>Dikarya</taxon>
        <taxon>Ascomycota</taxon>
        <taxon>Pezizomycotina</taxon>
        <taxon>Sordariomycetes</taxon>
        <taxon>Hypocreomycetidae</taxon>
        <taxon>Hypocreales</taxon>
        <taxon>Hypocreaceae</taxon>
        <taxon>Trichoderma</taxon>
    </lineage>
</organism>
<accession>A0A2T4A5U2</accession>
<dbReference type="EMBL" id="KZ679684">
    <property type="protein sequence ID" value="PTB52440.1"/>
    <property type="molecule type" value="Genomic_DNA"/>
</dbReference>
<gene>
    <name evidence="2" type="ORF">M431DRAFT_217790</name>
</gene>